<dbReference type="Proteomes" id="UP000064967">
    <property type="component" value="Chromosome"/>
</dbReference>
<keyword evidence="2" id="KW-1185">Reference proteome</keyword>
<evidence type="ECO:0000313" key="1">
    <source>
        <dbReference type="EMBL" id="AKU99337.1"/>
    </source>
</evidence>
<evidence type="ECO:0000313" key="2">
    <source>
        <dbReference type="Proteomes" id="UP000064967"/>
    </source>
</evidence>
<dbReference type="EMBL" id="CP012333">
    <property type="protein sequence ID" value="AKU99337.1"/>
    <property type="molecule type" value="Genomic_DNA"/>
</dbReference>
<protein>
    <submittedName>
        <fullName evidence="1">Uncharacterized protein</fullName>
    </submittedName>
</protein>
<reference evidence="1 2" key="1">
    <citation type="submission" date="2015-08" db="EMBL/GenBank/DDBJ databases">
        <authorList>
            <person name="Babu N.S."/>
            <person name="Beckwith C.J."/>
            <person name="Beseler K.G."/>
            <person name="Brison A."/>
            <person name="Carone J.V."/>
            <person name="Caskin T.P."/>
            <person name="Diamond M."/>
            <person name="Durham M.E."/>
            <person name="Foxe J.M."/>
            <person name="Go M."/>
            <person name="Henderson B.A."/>
            <person name="Jones I.B."/>
            <person name="McGettigan J.A."/>
            <person name="Micheletti S.J."/>
            <person name="Nasrallah M.E."/>
            <person name="Ortiz D."/>
            <person name="Piller C.R."/>
            <person name="Privatt S.R."/>
            <person name="Schneider S.L."/>
            <person name="Sharp S."/>
            <person name="Smith T.C."/>
            <person name="Stanton J.D."/>
            <person name="Ullery H.E."/>
            <person name="Wilson R.J."/>
            <person name="Serrano M.G."/>
            <person name="Buck G."/>
            <person name="Lee V."/>
            <person name="Wang Y."/>
            <person name="Carvalho R."/>
            <person name="Voegtly L."/>
            <person name="Shi R."/>
            <person name="Duckworth R."/>
            <person name="Johnson A."/>
            <person name="Loviza R."/>
            <person name="Walstead R."/>
            <person name="Shah Z."/>
            <person name="Kiflezghi M."/>
            <person name="Wade K."/>
            <person name="Ball S.L."/>
            <person name="Bradley K.W."/>
            <person name="Asai D.J."/>
            <person name="Bowman C.A."/>
            <person name="Russell D.A."/>
            <person name="Pope W.H."/>
            <person name="Jacobs-Sera D."/>
            <person name="Hendrix R.W."/>
            <person name="Hatfull G.F."/>
        </authorList>
    </citation>
    <scope>NUCLEOTIDE SEQUENCE [LARGE SCALE GENOMIC DNA]</scope>
    <source>
        <strain evidence="1 2">DSM 27648</strain>
    </source>
</reference>
<proteinExistence type="predicted"/>
<sequence>MDFRERRPPPRFGRADAILVTAARPTSGLSLSNRVNV</sequence>
<gene>
    <name evidence="1" type="ORF">AKJ09_06001</name>
</gene>
<dbReference type="AlphaFoldDB" id="A0A0K1Q0S5"/>
<dbReference type="KEGG" id="llu:AKJ09_06001"/>
<organism evidence="1 2">
    <name type="scientific">Labilithrix luteola</name>
    <dbReference type="NCBI Taxonomy" id="1391654"/>
    <lineage>
        <taxon>Bacteria</taxon>
        <taxon>Pseudomonadati</taxon>
        <taxon>Myxococcota</taxon>
        <taxon>Polyangia</taxon>
        <taxon>Polyangiales</taxon>
        <taxon>Labilitrichaceae</taxon>
        <taxon>Labilithrix</taxon>
    </lineage>
</organism>
<name>A0A0K1Q0S5_9BACT</name>
<accession>A0A0K1Q0S5</accession>